<gene>
    <name evidence="1" type="ORF">HB770_34390</name>
</gene>
<dbReference type="Proteomes" id="UP000515518">
    <property type="component" value="Plasmid p_1"/>
</dbReference>
<protein>
    <submittedName>
        <fullName evidence="1">Uncharacterized protein</fullName>
    </submittedName>
</protein>
<evidence type="ECO:0000313" key="2">
    <source>
        <dbReference type="Proteomes" id="UP000515518"/>
    </source>
</evidence>
<geneLocation type="plasmid" evidence="1 2">
    <name>p_1</name>
</geneLocation>
<reference evidence="2" key="1">
    <citation type="journal article" date="2020" name="Mol. Plant Microbe">
        <title>Rhizobial microsymbionts of the narrowly endemic Oxytropis species growing in Kamchatka are characterized by significant genetic diversity and possess a set of genes that are associated with T3SS and T6SS secretion systems and can affect the development of symbiosis.</title>
        <authorList>
            <person name="Safronova V."/>
            <person name="Guro P."/>
            <person name="Sazanova A."/>
            <person name="Kuznetsova I."/>
            <person name="Belimov A."/>
            <person name="Yakubov V."/>
            <person name="Chirak E."/>
            <person name="Afonin A."/>
            <person name="Gogolev Y."/>
            <person name="Andronov E."/>
            <person name="Tikhonovich I."/>
        </authorList>
    </citation>
    <scope>NUCLEOTIDE SEQUENCE [LARGE SCALE GENOMIC DNA]</scope>
    <source>
        <strain evidence="2">RCAM0610</strain>
        <plasmid evidence="2">p_1</plasmid>
    </source>
</reference>
<evidence type="ECO:0000313" key="1">
    <source>
        <dbReference type="EMBL" id="QND44002.1"/>
    </source>
</evidence>
<dbReference type="AlphaFoldDB" id="A0A7G6RP20"/>
<name>A0A7G6RP20_RHILV</name>
<dbReference type="EMBL" id="CP050552">
    <property type="protein sequence ID" value="QND44002.1"/>
    <property type="molecule type" value="Genomic_DNA"/>
</dbReference>
<dbReference type="RefSeq" id="WP_130747929.1">
    <property type="nucleotide sequence ID" value="NZ_CP025507.1"/>
</dbReference>
<sequence>MARGTAPILGVAFVYQTIIVIDLLEPGWATATGCILRTLTSAGQAQSNRGISFCYLLWLQTLPSQLIPTGVRRMFVSISKLSRRPASASEIFQSTRSMVFATTE</sequence>
<organism evidence="1 2">
    <name type="scientific">Rhizobium leguminosarum bv. viciae</name>
    <dbReference type="NCBI Taxonomy" id="387"/>
    <lineage>
        <taxon>Bacteria</taxon>
        <taxon>Pseudomonadati</taxon>
        <taxon>Pseudomonadota</taxon>
        <taxon>Alphaproteobacteria</taxon>
        <taxon>Hyphomicrobiales</taxon>
        <taxon>Rhizobiaceae</taxon>
        <taxon>Rhizobium/Agrobacterium group</taxon>
        <taxon>Rhizobium</taxon>
    </lineage>
</organism>
<proteinExistence type="predicted"/>
<accession>A0A7G6RP20</accession>
<keyword evidence="1" id="KW-0614">Plasmid</keyword>